<reference evidence="2 3" key="1">
    <citation type="submission" date="2016-10" db="EMBL/GenBank/DDBJ databases">
        <authorList>
            <person name="de Groot N.N."/>
        </authorList>
    </citation>
    <scope>NUCLEOTIDE SEQUENCE [LARGE SCALE GENOMIC DNA]</scope>
    <source>
        <strain evidence="2 3">DSM 16199</strain>
    </source>
</reference>
<dbReference type="STRING" id="195913.SAMN04488004_11254"/>
<dbReference type="InterPro" id="IPR036388">
    <property type="entry name" value="WH-like_DNA-bd_sf"/>
</dbReference>
<dbReference type="InterPro" id="IPR008327">
    <property type="entry name" value="Sig_transdc_resp-reg_antiterm"/>
</dbReference>
<dbReference type="AlphaFoldDB" id="A0A1I4GDN4"/>
<name>A0A1I4GDN4_9RHOB</name>
<dbReference type="InterPro" id="IPR011006">
    <property type="entry name" value="CheY-like_superfamily"/>
</dbReference>
<organism evidence="2 3">
    <name type="scientific">Loktanella salsilacus</name>
    <dbReference type="NCBI Taxonomy" id="195913"/>
    <lineage>
        <taxon>Bacteria</taxon>
        <taxon>Pseudomonadati</taxon>
        <taxon>Pseudomonadota</taxon>
        <taxon>Alphaproteobacteria</taxon>
        <taxon>Rhodobacterales</taxon>
        <taxon>Roseobacteraceae</taxon>
        <taxon>Loktanella</taxon>
    </lineage>
</organism>
<dbReference type="GO" id="GO:0003723">
    <property type="term" value="F:RNA binding"/>
    <property type="evidence" value="ECO:0007669"/>
    <property type="project" value="InterPro"/>
</dbReference>
<protein>
    <submittedName>
        <fullName evidence="2">Two-component response regulator, AmiR/NasT family, consists of REC and RNA-binding antiterminator (ANTAR) domains</fullName>
    </submittedName>
</protein>
<evidence type="ECO:0000259" key="1">
    <source>
        <dbReference type="PROSITE" id="PS50921"/>
    </source>
</evidence>
<dbReference type="InterPro" id="IPR005561">
    <property type="entry name" value="ANTAR"/>
</dbReference>
<dbReference type="SUPFAM" id="SSF52172">
    <property type="entry name" value="CheY-like"/>
    <property type="match status" value="1"/>
</dbReference>
<dbReference type="OrthoDB" id="6159164at2"/>
<gene>
    <name evidence="2" type="ORF">SAMN04488004_11254</name>
</gene>
<dbReference type="PROSITE" id="PS50921">
    <property type="entry name" value="ANTAR"/>
    <property type="match status" value="1"/>
</dbReference>
<dbReference type="InterPro" id="IPR049021">
    <property type="entry name" value="AmiR_N"/>
</dbReference>
<dbReference type="Pfam" id="PF03861">
    <property type="entry name" value="ANTAR"/>
    <property type="match status" value="1"/>
</dbReference>
<accession>A0A1I4GDN4</accession>
<dbReference type="Proteomes" id="UP000199550">
    <property type="component" value="Unassembled WGS sequence"/>
</dbReference>
<dbReference type="RefSeq" id="WP_090189845.1">
    <property type="nucleotide sequence ID" value="NZ_CAXIDI010000003.1"/>
</dbReference>
<keyword evidence="3" id="KW-1185">Reference proteome</keyword>
<dbReference type="PIRSF" id="PIRSF036382">
    <property type="entry name" value="RR_antiterm"/>
    <property type="match status" value="1"/>
</dbReference>
<sequence length="199" mass="21163">MTGPVRIADLGGARAIILHRPHAVVTALTRQLQAVGLQVTTCWPELPAEALAADFVFFDADMGFDDQFPWDKGAAPMPMIALIGSEAPGRVEWALATGANAQVLKPVGDSGVYSALLIARHGFEARRTLAAEAADLRRRLGERQTVVRAVVQLMQTTGSEDAAYAALRAAAMDGRVGLEEAAARILSQPIRPVTKGTPR</sequence>
<feature type="domain" description="ANTAR" evidence="1">
    <location>
        <begin position="126"/>
        <end position="186"/>
    </location>
</feature>
<dbReference type="EMBL" id="FOTF01000012">
    <property type="protein sequence ID" value="SFL28162.1"/>
    <property type="molecule type" value="Genomic_DNA"/>
</dbReference>
<dbReference type="Gene3D" id="1.10.10.10">
    <property type="entry name" value="Winged helix-like DNA-binding domain superfamily/Winged helix DNA-binding domain"/>
    <property type="match status" value="1"/>
</dbReference>
<evidence type="ECO:0000313" key="2">
    <source>
        <dbReference type="EMBL" id="SFL28162.1"/>
    </source>
</evidence>
<dbReference type="Gene3D" id="3.40.50.2300">
    <property type="match status" value="1"/>
</dbReference>
<dbReference type="SMART" id="SM01012">
    <property type="entry name" value="ANTAR"/>
    <property type="match status" value="1"/>
</dbReference>
<dbReference type="Pfam" id="PF21332">
    <property type="entry name" value="AmiR_N"/>
    <property type="match status" value="1"/>
</dbReference>
<proteinExistence type="predicted"/>
<evidence type="ECO:0000313" key="3">
    <source>
        <dbReference type="Proteomes" id="UP000199550"/>
    </source>
</evidence>